<protein>
    <submittedName>
        <fullName evidence="2">Uncharacterized protein</fullName>
    </submittedName>
</protein>
<reference evidence="3" key="1">
    <citation type="journal article" date="2019" name="Int. J. Syst. Evol. Microbiol.">
        <title>The Global Catalogue of Microorganisms (GCM) 10K type strain sequencing project: providing services to taxonomists for standard genome sequencing and annotation.</title>
        <authorList>
            <consortium name="The Broad Institute Genomics Platform"/>
            <consortium name="The Broad Institute Genome Sequencing Center for Infectious Disease"/>
            <person name="Wu L."/>
            <person name="Ma J."/>
        </authorList>
    </citation>
    <scope>NUCLEOTIDE SEQUENCE [LARGE SCALE GENOMIC DNA]</scope>
    <source>
        <strain evidence="3">JCM 30346</strain>
    </source>
</reference>
<dbReference type="RefSeq" id="WP_380746124.1">
    <property type="nucleotide sequence ID" value="NZ_JBHSRF010000001.1"/>
</dbReference>
<feature type="region of interest" description="Disordered" evidence="1">
    <location>
        <begin position="19"/>
        <end position="56"/>
    </location>
</feature>
<evidence type="ECO:0000313" key="2">
    <source>
        <dbReference type="EMBL" id="MFC6079760.1"/>
    </source>
</evidence>
<proteinExistence type="predicted"/>
<evidence type="ECO:0000256" key="1">
    <source>
        <dbReference type="SAM" id="MobiDB-lite"/>
    </source>
</evidence>
<dbReference type="Proteomes" id="UP001596137">
    <property type="component" value="Unassembled WGS sequence"/>
</dbReference>
<accession>A0ABW1N9S2</accession>
<organism evidence="2 3">
    <name type="scientific">Sphaerisporangium aureirubrum</name>
    <dbReference type="NCBI Taxonomy" id="1544736"/>
    <lineage>
        <taxon>Bacteria</taxon>
        <taxon>Bacillati</taxon>
        <taxon>Actinomycetota</taxon>
        <taxon>Actinomycetes</taxon>
        <taxon>Streptosporangiales</taxon>
        <taxon>Streptosporangiaceae</taxon>
        <taxon>Sphaerisporangium</taxon>
    </lineage>
</organism>
<evidence type="ECO:0000313" key="3">
    <source>
        <dbReference type="Proteomes" id="UP001596137"/>
    </source>
</evidence>
<gene>
    <name evidence="2" type="ORF">ACFP1K_01215</name>
</gene>
<name>A0ABW1N9S2_9ACTN</name>
<comment type="caution">
    <text evidence="2">The sequence shown here is derived from an EMBL/GenBank/DDBJ whole genome shotgun (WGS) entry which is preliminary data.</text>
</comment>
<dbReference type="EMBL" id="JBHSRF010000001">
    <property type="protein sequence ID" value="MFC6079760.1"/>
    <property type="molecule type" value="Genomic_DNA"/>
</dbReference>
<sequence>MAPELHYELIATRVAELHKQADDDRRARQASKGAKSAKEPRSGRGLRASFARLRTS</sequence>
<keyword evidence="3" id="KW-1185">Reference proteome</keyword>